<evidence type="ECO:0000313" key="2">
    <source>
        <dbReference type="Proteomes" id="UP000305401"/>
    </source>
</evidence>
<dbReference type="Proteomes" id="UP000305401">
    <property type="component" value="Unassembled WGS sequence"/>
</dbReference>
<name>A0AC61S7E0_9BACT</name>
<dbReference type="EMBL" id="SSTG01000022">
    <property type="protein sequence ID" value="THG54326.1"/>
    <property type="molecule type" value="Genomic_DNA"/>
</dbReference>
<proteinExistence type="predicted"/>
<reference evidence="1" key="1">
    <citation type="submission" date="2019-04" db="EMBL/GenBank/DDBJ databases">
        <title>Microbes associate with the intestines of laboratory mice.</title>
        <authorList>
            <person name="Navarre W."/>
            <person name="Wong E."/>
            <person name="Huang K.C."/>
            <person name="Tropini C."/>
            <person name="Ng K."/>
            <person name="Yu B."/>
        </authorList>
    </citation>
    <scope>NUCLEOTIDE SEQUENCE</scope>
    <source>
        <strain evidence="1">NM86_A22</strain>
    </source>
</reference>
<accession>A0AC61S7E0</accession>
<comment type="caution">
    <text evidence="1">The sequence shown here is derived from an EMBL/GenBank/DDBJ whole genome shotgun (WGS) entry which is preliminary data.</text>
</comment>
<sequence>MKIITVFPSFANKGGAEDIAISIAQGLNTDGRPIILQHDTAVCEQYGNLNVEFEKFNVANVRKYHKQGGIFISHHRKSTTFLILISKLLFFNKLRVIHVAHNTFSSLKNFTLFPQYNIAVSKTVKENMISYFGLKEHYVEVIYNGLHDNYNPDNSCARINGNTINVLFLGRIVPEKRQIEFVSATKGKLNKNIRIYFGGKGKDFDNLRSTINNNPQYVMLGLIDVYKDLYKFDYVCLFSEKEGLPLSLIQGGMFHKPLLTNDIPQCLEINIDGYGGFVCHTWDDVIKCINTVPSPDSMEYLNYSNNSRAIFEKLFNYDAMIRNYKKYINSIDWN</sequence>
<gene>
    <name evidence="1" type="ORF">E5990_03215</name>
</gene>
<evidence type="ECO:0000313" key="1">
    <source>
        <dbReference type="EMBL" id="THG54326.1"/>
    </source>
</evidence>
<organism evidence="1 2">
    <name type="scientific">Muribaculum caecicola</name>
    <dbReference type="NCBI Taxonomy" id="3038144"/>
    <lineage>
        <taxon>Bacteria</taxon>
        <taxon>Pseudomonadati</taxon>
        <taxon>Bacteroidota</taxon>
        <taxon>Bacteroidia</taxon>
        <taxon>Bacteroidales</taxon>
        <taxon>Muribaculaceae</taxon>
        <taxon>Muribaculum</taxon>
    </lineage>
</organism>
<keyword evidence="2" id="KW-1185">Reference proteome</keyword>
<protein>
    <submittedName>
        <fullName evidence="1">Glycosyltransferase family 4 protein</fullName>
    </submittedName>
</protein>